<evidence type="ECO:0000313" key="2">
    <source>
        <dbReference type="Proteomes" id="UP001175211"/>
    </source>
</evidence>
<name>A0AA39JJN0_ARMTA</name>
<comment type="caution">
    <text evidence="1">The sequence shown here is derived from an EMBL/GenBank/DDBJ whole genome shotgun (WGS) entry which is preliminary data.</text>
</comment>
<proteinExistence type="predicted"/>
<organism evidence="1 2">
    <name type="scientific">Armillaria tabescens</name>
    <name type="common">Ringless honey mushroom</name>
    <name type="synonym">Agaricus tabescens</name>
    <dbReference type="NCBI Taxonomy" id="1929756"/>
    <lineage>
        <taxon>Eukaryota</taxon>
        <taxon>Fungi</taxon>
        <taxon>Dikarya</taxon>
        <taxon>Basidiomycota</taxon>
        <taxon>Agaricomycotina</taxon>
        <taxon>Agaricomycetes</taxon>
        <taxon>Agaricomycetidae</taxon>
        <taxon>Agaricales</taxon>
        <taxon>Marasmiineae</taxon>
        <taxon>Physalacriaceae</taxon>
        <taxon>Desarmillaria</taxon>
    </lineage>
</organism>
<dbReference type="EMBL" id="JAUEPS010000060">
    <property type="protein sequence ID" value="KAK0443130.1"/>
    <property type="molecule type" value="Genomic_DNA"/>
</dbReference>
<gene>
    <name evidence="1" type="ORF">EV420DRAFT_1577089</name>
</gene>
<accession>A0AA39JJN0</accession>
<dbReference type="GeneID" id="85358071"/>
<keyword evidence="2" id="KW-1185">Reference proteome</keyword>
<sequence>MLCSEFEQFRFSMLEKRRDVFKEGVLAEVRDGLVAEIQADKKKLKSRLRELELSYIASRPSSDLSQISEDRRWFNGNCGAKIERCFTEYEKLEDHLLKNTVYQPMSLQEKQDIVKAFGFQPQGHFYNCVNGHTFVITEV</sequence>
<evidence type="ECO:0000313" key="1">
    <source>
        <dbReference type="EMBL" id="KAK0443130.1"/>
    </source>
</evidence>
<protein>
    <submittedName>
        <fullName evidence="1">Uncharacterized protein</fullName>
    </submittedName>
</protein>
<reference evidence="1" key="1">
    <citation type="submission" date="2023-06" db="EMBL/GenBank/DDBJ databases">
        <authorList>
            <consortium name="Lawrence Berkeley National Laboratory"/>
            <person name="Ahrendt S."/>
            <person name="Sahu N."/>
            <person name="Indic B."/>
            <person name="Wong-Bajracharya J."/>
            <person name="Merenyi Z."/>
            <person name="Ke H.-M."/>
            <person name="Monk M."/>
            <person name="Kocsube S."/>
            <person name="Drula E."/>
            <person name="Lipzen A."/>
            <person name="Balint B."/>
            <person name="Henrissat B."/>
            <person name="Andreopoulos B."/>
            <person name="Martin F.M."/>
            <person name="Harder C.B."/>
            <person name="Rigling D."/>
            <person name="Ford K.L."/>
            <person name="Foster G.D."/>
            <person name="Pangilinan J."/>
            <person name="Papanicolaou A."/>
            <person name="Barry K."/>
            <person name="LaButti K."/>
            <person name="Viragh M."/>
            <person name="Koriabine M."/>
            <person name="Yan M."/>
            <person name="Riley R."/>
            <person name="Champramary S."/>
            <person name="Plett K.L."/>
            <person name="Tsai I.J."/>
            <person name="Slot J."/>
            <person name="Sipos G."/>
            <person name="Plett J."/>
            <person name="Nagy L.G."/>
            <person name="Grigoriev I.V."/>
        </authorList>
    </citation>
    <scope>NUCLEOTIDE SEQUENCE</scope>
    <source>
        <strain evidence="1">CCBAS 213</strain>
    </source>
</reference>
<dbReference type="RefSeq" id="XP_060324624.1">
    <property type="nucleotide sequence ID" value="XM_060474523.1"/>
</dbReference>
<dbReference type="Proteomes" id="UP001175211">
    <property type="component" value="Unassembled WGS sequence"/>
</dbReference>
<dbReference type="AlphaFoldDB" id="A0AA39JJN0"/>